<protein>
    <recommendedName>
        <fullName evidence="4">Proteins of 100 residues with WXG</fullName>
    </recommendedName>
</protein>
<organism evidence="2 3">
    <name type="scientific">Actinokineospora globicatena</name>
    <dbReference type="NCBI Taxonomy" id="103729"/>
    <lineage>
        <taxon>Bacteria</taxon>
        <taxon>Bacillati</taxon>
        <taxon>Actinomycetota</taxon>
        <taxon>Actinomycetes</taxon>
        <taxon>Pseudonocardiales</taxon>
        <taxon>Pseudonocardiaceae</taxon>
        <taxon>Actinokineospora</taxon>
    </lineage>
</organism>
<evidence type="ECO:0000313" key="2">
    <source>
        <dbReference type="EMBL" id="GLW94722.1"/>
    </source>
</evidence>
<feature type="compositionally biased region" description="Gly residues" evidence="1">
    <location>
        <begin position="363"/>
        <end position="378"/>
    </location>
</feature>
<feature type="region of interest" description="Disordered" evidence="1">
    <location>
        <begin position="651"/>
        <end position="784"/>
    </location>
</feature>
<feature type="region of interest" description="Disordered" evidence="1">
    <location>
        <begin position="576"/>
        <end position="624"/>
    </location>
</feature>
<feature type="compositionally biased region" description="Gly residues" evidence="1">
    <location>
        <begin position="721"/>
        <end position="749"/>
    </location>
</feature>
<dbReference type="EMBL" id="BSSD01000010">
    <property type="protein sequence ID" value="GLW94722.1"/>
    <property type="molecule type" value="Genomic_DNA"/>
</dbReference>
<feature type="region of interest" description="Disordered" evidence="1">
    <location>
        <begin position="1"/>
        <end position="21"/>
    </location>
</feature>
<evidence type="ECO:0008006" key="4">
    <source>
        <dbReference type="Google" id="ProtNLM"/>
    </source>
</evidence>
<feature type="compositionally biased region" description="Polar residues" evidence="1">
    <location>
        <begin position="664"/>
        <end position="673"/>
    </location>
</feature>
<feature type="compositionally biased region" description="Basic and acidic residues" evidence="1">
    <location>
        <begin position="339"/>
        <end position="352"/>
    </location>
</feature>
<sequence length="784" mass="80267">MAEQFSHEVQDALQTPSDVHTEDHSEAMLAKLDEFLKVMGRDYLGFLYEKWRNHPACLPGNRSRWSSQPVCGDGWQEKTDSSGGLYKLKIINWGFLWGARGRLDNLAKAAGAMDGAAGAVTAKLQGAWSSKAGEAAAAKVNDLRAASMDYQSLLTQLRDHVDGARSATRSVVEKLAGFADSSDVGGKPIVDRYGKYAIGGPFDMFPRDQYATYIDEMGRILESGTWESGFSAKEEATFLSGLGQGLLNLGTVSQSAESLHQPGQVRLTDGDNRWSDQICRELNDFCECYFLTVGNLRRRIEETIRAVESAWDELNSATITMTADPFGKLSLTGASQPPPEEKKPDADKKPEAKQPVQTAGGPSDTGGGPGGGGPGGGAYEPPAMPQPPTPGATDPASAIPETPQVPGTPQVPTTGAPETVTITDGDRSISVQSPDGQGKVSVTVDDGSGKPKTYELDFGQSTPGAVDPATGKPVVDPATGQPVPDSATGRPVIDPVTGQPVTDPATGRPVLDPVSGQPVPGQDGVQHIQAGPDGKAVIHDGDLTITAERSADDPDTVKITVDDGTGEPVTYTVDYQDPAAPTVGQPEAKPVASAFAPGEPGARVLPGESQPGGPASAPQGLSGEPVAAAQGVPAQQNGGYSEYQGGGFAAEAQPAYDGQGGGSQSTFAASDQSGAWGAAGSVFDDLDRGADQGDLSGASGDTHASGSGEAGLATAQPGAGDHAGGQAGSGLGGMPMGGMGGGGSSGGSGDSERAGSQWRTSGQLFDDDYATAESRISSAIDGGR</sequence>
<name>A0A9W6QSE7_9PSEU</name>
<accession>A0A9W6QSE7</accession>
<dbReference type="Proteomes" id="UP001165042">
    <property type="component" value="Unassembled WGS sequence"/>
</dbReference>
<reference evidence="2" key="1">
    <citation type="submission" date="2023-02" db="EMBL/GenBank/DDBJ databases">
        <title>Actinokineospora globicatena NBRC 15670.</title>
        <authorList>
            <person name="Ichikawa N."/>
            <person name="Sato H."/>
            <person name="Tonouchi N."/>
        </authorList>
    </citation>
    <scope>NUCLEOTIDE SEQUENCE</scope>
    <source>
        <strain evidence="2">NBRC 15670</strain>
    </source>
</reference>
<dbReference type="RefSeq" id="WP_285612701.1">
    <property type="nucleotide sequence ID" value="NZ_BSSD01000010.1"/>
</dbReference>
<proteinExistence type="predicted"/>
<feature type="compositionally biased region" description="Basic and acidic residues" evidence="1">
    <location>
        <begin position="1"/>
        <end position="10"/>
    </location>
</feature>
<feature type="compositionally biased region" description="Low complexity" evidence="1">
    <location>
        <begin position="402"/>
        <end position="415"/>
    </location>
</feature>
<keyword evidence="3" id="KW-1185">Reference proteome</keyword>
<feature type="region of interest" description="Disordered" evidence="1">
    <location>
        <begin position="327"/>
        <end position="531"/>
    </location>
</feature>
<evidence type="ECO:0000256" key="1">
    <source>
        <dbReference type="SAM" id="MobiDB-lite"/>
    </source>
</evidence>
<dbReference type="AlphaFoldDB" id="A0A9W6QSE7"/>
<gene>
    <name evidence="2" type="ORF">Aglo03_55380</name>
</gene>
<comment type="caution">
    <text evidence="2">The sequence shown here is derived from an EMBL/GenBank/DDBJ whole genome shotgun (WGS) entry which is preliminary data.</text>
</comment>
<evidence type="ECO:0000313" key="3">
    <source>
        <dbReference type="Proteomes" id="UP001165042"/>
    </source>
</evidence>